<sequence>MTLQLNDAIYGEFEIDGVLLELICSEPMQRLKGIYQGGASYLVNSSWNNTRYDHSVGTMLLVNKLGGSLEEQIVALLHDVSHTAFSHVIDYVLGHKEENYHETIYEQIVAQSSIPGILAKAGLDWEKILLDDSQWTLLEQPAPHLCADRVDYTLRDLYAYGHITLQEVHRFLDQLVTIDGKMVCSDQSAAEWFVNTYYKEVIGLFMNPLNMFGNDQLAKTLKLALQKDVLTIDDFLKKDEDVIRLLKASGDSSIASMLHTLLNSKVENGTPSCFDVHQTTKPRLIDPLVIVSGQLVPVSDLSASTKALTEQAKQTIEKGVYIKWGFSSS</sequence>
<dbReference type="PANTHER" id="PTHR11373:SF41">
    <property type="entry name" value="METAL-DEPENDENT PHOSPHOHYDROLASE"/>
    <property type="match status" value="1"/>
</dbReference>
<comment type="caution">
    <text evidence="2">The sequence shown here is derived from an EMBL/GenBank/DDBJ whole genome shotgun (WGS) entry which is preliminary data.</text>
</comment>
<evidence type="ECO:0000313" key="2">
    <source>
        <dbReference type="EMBL" id="PFK47799.1"/>
    </source>
</evidence>
<feature type="domain" description="HD/PDEase" evidence="1">
    <location>
        <begin position="47"/>
        <end position="162"/>
    </location>
</feature>
<dbReference type="InterPro" id="IPR050135">
    <property type="entry name" value="dGTPase-like"/>
</dbReference>
<dbReference type="SMART" id="SM00471">
    <property type="entry name" value="HDc"/>
    <property type="match status" value="1"/>
</dbReference>
<dbReference type="Proteomes" id="UP000242656">
    <property type="component" value="Unassembled WGS sequence"/>
</dbReference>
<dbReference type="GO" id="GO:0006203">
    <property type="term" value="P:dGTP catabolic process"/>
    <property type="evidence" value="ECO:0007669"/>
    <property type="project" value="TreeGrafter"/>
</dbReference>
<accession>A0A2B0N3S3</accession>
<feature type="non-terminal residue" evidence="2">
    <location>
        <position position="329"/>
    </location>
</feature>
<dbReference type="GO" id="GO:0008832">
    <property type="term" value="F:dGTPase activity"/>
    <property type="evidence" value="ECO:0007669"/>
    <property type="project" value="TreeGrafter"/>
</dbReference>
<dbReference type="RefSeq" id="WP_098489207.1">
    <property type="nucleotide sequence ID" value="NZ_NUWN01000003.1"/>
</dbReference>
<dbReference type="CDD" id="cd00077">
    <property type="entry name" value="HDc"/>
    <property type="match status" value="1"/>
</dbReference>
<evidence type="ECO:0000259" key="1">
    <source>
        <dbReference type="SMART" id="SM00471"/>
    </source>
</evidence>
<dbReference type="Pfam" id="PF01966">
    <property type="entry name" value="HD"/>
    <property type="match status" value="1"/>
</dbReference>
<dbReference type="Gene3D" id="1.10.3210.10">
    <property type="entry name" value="Hypothetical protein af1432"/>
    <property type="match status" value="1"/>
</dbReference>
<name>A0A2B0N3S3_BACCE</name>
<dbReference type="EMBL" id="NUWN01000003">
    <property type="protein sequence ID" value="PFK47799.1"/>
    <property type="molecule type" value="Genomic_DNA"/>
</dbReference>
<proteinExistence type="predicted"/>
<reference evidence="2 3" key="1">
    <citation type="submission" date="2017-09" db="EMBL/GenBank/DDBJ databases">
        <title>Large-scale bioinformatics analysis of Bacillus genomes uncovers conserved roles of natural products in bacterial physiology.</title>
        <authorList>
            <consortium name="Agbiome Team Llc"/>
            <person name="Bleich R.M."/>
            <person name="Grubbs K.J."/>
            <person name="Santa Maria K.C."/>
            <person name="Allen S.E."/>
            <person name="Farag S."/>
            <person name="Shank E.A."/>
            <person name="Bowers A."/>
        </authorList>
    </citation>
    <scope>NUCLEOTIDE SEQUENCE [LARGE SCALE GENOMIC DNA]</scope>
    <source>
        <strain evidence="2 3">AFS083043</strain>
    </source>
</reference>
<dbReference type="AlphaFoldDB" id="A0A2B0N3S3"/>
<evidence type="ECO:0000313" key="3">
    <source>
        <dbReference type="Proteomes" id="UP000242656"/>
    </source>
</evidence>
<dbReference type="InterPro" id="IPR003607">
    <property type="entry name" value="HD/PDEase_dom"/>
</dbReference>
<dbReference type="InterPro" id="IPR006674">
    <property type="entry name" value="HD_domain"/>
</dbReference>
<gene>
    <name evidence="2" type="ORF">COI93_00570</name>
</gene>
<dbReference type="PANTHER" id="PTHR11373">
    <property type="entry name" value="DEOXYNUCLEOSIDE TRIPHOSPHATE TRIPHOSPHOHYDROLASE"/>
    <property type="match status" value="1"/>
</dbReference>
<dbReference type="FunFam" id="1.10.3210.10:FF:000026">
    <property type="entry name" value="Metal-dependent phosphohydrolase"/>
    <property type="match status" value="1"/>
</dbReference>
<protein>
    <recommendedName>
        <fullName evidence="1">HD/PDEase domain-containing protein</fullName>
    </recommendedName>
</protein>
<dbReference type="SUPFAM" id="SSF109604">
    <property type="entry name" value="HD-domain/PDEase-like"/>
    <property type="match status" value="1"/>
</dbReference>
<organism evidence="2 3">
    <name type="scientific">Bacillus cereus</name>
    <dbReference type="NCBI Taxonomy" id="1396"/>
    <lineage>
        <taxon>Bacteria</taxon>
        <taxon>Bacillati</taxon>
        <taxon>Bacillota</taxon>
        <taxon>Bacilli</taxon>
        <taxon>Bacillales</taxon>
        <taxon>Bacillaceae</taxon>
        <taxon>Bacillus</taxon>
        <taxon>Bacillus cereus group</taxon>
    </lineage>
</organism>